<dbReference type="PANTHER" id="PTHR43289">
    <property type="entry name" value="MITOGEN-ACTIVATED PROTEIN KINASE KINASE KINASE 20-RELATED"/>
    <property type="match status" value="1"/>
</dbReference>
<dbReference type="CDD" id="cd14014">
    <property type="entry name" value="STKc_PknB_like"/>
    <property type="match status" value="1"/>
</dbReference>
<keyword evidence="5" id="KW-0812">Transmembrane</keyword>
<keyword evidence="3 7" id="KW-0418">Kinase</keyword>
<dbReference type="SUPFAM" id="SSF52058">
    <property type="entry name" value="L domain-like"/>
    <property type="match status" value="1"/>
</dbReference>
<keyword evidence="4" id="KW-0067">ATP-binding</keyword>
<evidence type="ECO:0000256" key="5">
    <source>
        <dbReference type="SAM" id="Phobius"/>
    </source>
</evidence>
<keyword evidence="2" id="KW-0547">Nucleotide-binding</keyword>
<gene>
    <name evidence="7" type="ORF">PQO03_11345</name>
</gene>
<dbReference type="EMBL" id="CP117811">
    <property type="protein sequence ID" value="WDE96303.1"/>
    <property type="molecule type" value="Genomic_DNA"/>
</dbReference>
<proteinExistence type="predicted"/>
<evidence type="ECO:0000313" key="7">
    <source>
        <dbReference type="EMBL" id="WDE96303.1"/>
    </source>
</evidence>
<dbReference type="InterPro" id="IPR032675">
    <property type="entry name" value="LRR_dom_sf"/>
</dbReference>
<dbReference type="SUPFAM" id="SSF56112">
    <property type="entry name" value="Protein kinase-like (PK-like)"/>
    <property type="match status" value="1"/>
</dbReference>
<dbReference type="Pfam" id="PF00069">
    <property type="entry name" value="Pkinase"/>
    <property type="match status" value="1"/>
</dbReference>
<name>A0ABY7VQ50_9BACT</name>
<evidence type="ECO:0000313" key="8">
    <source>
        <dbReference type="Proteomes" id="UP001214250"/>
    </source>
</evidence>
<organism evidence="7 8">
    <name type="scientific">Lentisphaera profundi</name>
    <dbReference type="NCBI Taxonomy" id="1658616"/>
    <lineage>
        <taxon>Bacteria</taxon>
        <taxon>Pseudomonadati</taxon>
        <taxon>Lentisphaerota</taxon>
        <taxon>Lentisphaeria</taxon>
        <taxon>Lentisphaerales</taxon>
        <taxon>Lentisphaeraceae</taxon>
        <taxon>Lentisphaera</taxon>
    </lineage>
</organism>
<keyword evidence="5" id="KW-1133">Transmembrane helix</keyword>
<keyword evidence="8" id="KW-1185">Reference proteome</keyword>
<evidence type="ECO:0000259" key="6">
    <source>
        <dbReference type="PROSITE" id="PS50011"/>
    </source>
</evidence>
<dbReference type="InterPro" id="IPR011009">
    <property type="entry name" value="Kinase-like_dom_sf"/>
</dbReference>
<dbReference type="PROSITE" id="PS50011">
    <property type="entry name" value="PROTEIN_KINASE_DOM"/>
    <property type="match status" value="1"/>
</dbReference>
<dbReference type="Proteomes" id="UP001214250">
    <property type="component" value="Chromosome 1"/>
</dbReference>
<protein>
    <submittedName>
        <fullName evidence="7">Protein kinase</fullName>
    </submittedName>
</protein>
<dbReference type="PANTHER" id="PTHR43289:SF6">
    <property type="entry name" value="SERINE_THREONINE-PROTEIN KINASE NEKL-3"/>
    <property type="match status" value="1"/>
</dbReference>
<dbReference type="PROSITE" id="PS00108">
    <property type="entry name" value="PROTEIN_KINASE_ST"/>
    <property type="match status" value="1"/>
</dbReference>
<reference evidence="7 8" key="1">
    <citation type="submission" date="2023-02" db="EMBL/GenBank/DDBJ databases">
        <title>Genome sequence of Lentisphaera profundi SAORIC-696.</title>
        <authorList>
            <person name="Kim e."/>
            <person name="Cho J.-C."/>
            <person name="Choi A."/>
            <person name="Kang I."/>
        </authorList>
    </citation>
    <scope>NUCLEOTIDE SEQUENCE [LARGE SCALE GENOMIC DNA]</scope>
    <source>
        <strain evidence="7 8">SAORIC-696</strain>
    </source>
</reference>
<dbReference type="InterPro" id="IPR008271">
    <property type="entry name" value="Ser/Thr_kinase_AS"/>
</dbReference>
<feature type="transmembrane region" description="Helical" evidence="5">
    <location>
        <begin position="343"/>
        <end position="363"/>
    </location>
</feature>
<feature type="domain" description="Protein kinase" evidence="6">
    <location>
        <begin position="41"/>
        <end position="316"/>
    </location>
</feature>
<evidence type="ECO:0000256" key="4">
    <source>
        <dbReference type="ARBA" id="ARBA00022840"/>
    </source>
</evidence>
<dbReference type="InterPro" id="IPR000719">
    <property type="entry name" value="Prot_kinase_dom"/>
</dbReference>
<dbReference type="Gene3D" id="1.10.510.10">
    <property type="entry name" value="Transferase(Phosphotransferase) domain 1"/>
    <property type="match status" value="1"/>
</dbReference>
<evidence type="ECO:0000256" key="2">
    <source>
        <dbReference type="ARBA" id="ARBA00022741"/>
    </source>
</evidence>
<keyword evidence="1" id="KW-0808">Transferase</keyword>
<dbReference type="GO" id="GO:0016301">
    <property type="term" value="F:kinase activity"/>
    <property type="evidence" value="ECO:0007669"/>
    <property type="project" value="UniProtKB-KW"/>
</dbReference>
<dbReference type="SMART" id="SM00220">
    <property type="entry name" value="S_TKc"/>
    <property type="match status" value="1"/>
</dbReference>
<dbReference type="RefSeq" id="WP_274150377.1">
    <property type="nucleotide sequence ID" value="NZ_CP117811.1"/>
</dbReference>
<evidence type="ECO:0000256" key="1">
    <source>
        <dbReference type="ARBA" id="ARBA00022679"/>
    </source>
</evidence>
<keyword evidence="5" id="KW-0472">Membrane</keyword>
<accession>A0ABY7VQ50</accession>
<evidence type="ECO:0000256" key="3">
    <source>
        <dbReference type="ARBA" id="ARBA00022777"/>
    </source>
</evidence>
<dbReference type="Gene3D" id="3.80.10.10">
    <property type="entry name" value="Ribonuclease Inhibitor"/>
    <property type="match status" value="1"/>
</dbReference>
<sequence length="652" mass="73507">MPETSKNYVKVTSGLSQILDQDDPEFEFPISTEMHLREGRYTAGDEIGRGAMKKVLLSDDKLTARKVAQAKLLDSDNQSKTESFFREARITAQLQHPNIVPVYDAGYDREGKAFFTMKPVGKTTLKSYLKNRDVNKNNYQQDIDLFIKICHAIAYAHSKDIVHLDLKPENIYLGEFAEVLVGDWGLARSSNDDCLSEELILADIHSEHTQHDVLKGTPGYMAPEQIEKKRGKRDHLCDVYSLGAILYEIVCGRGANTSGNVKGLLQGTLSGDRKAPREINESLPLSLESVVLKALETEREKRYPSVQCLIEDLKKFQGGYITSAEERNVIKSFVYLLKRHQSLSVLIFLLLSSSIIFSCFLYWEKQKAEAQSLIAIEQKNRAEKAFEKQAMEQAQREAISKAASPRLVNVARTDLVKYDYDSALANARLAVLWDPDNNDAKRYLARILLITQGFNEANALFKKIDYKSIQRKKTIAISARYAAINKADDTALTVSELKKYLKDSSSMFVIPIKANEALRFLVHIANYAYGLPQYSLDEKMEIASLALELTNPVKGEIKYSIFESQVDLDFSGNKKIYGLEALHNLPIRRLNISNSSIKSLDSLMDSSVKELDMRGCSIQGYSIRLLNNLEKVFLSPKQNINLSANGVQIIRK</sequence>